<keyword evidence="2" id="KW-0728">SH3 domain</keyword>
<dbReference type="GO" id="GO:0016567">
    <property type="term" value="P:protein ubiquitination"/>
    <property type="evidence" value="ECO:0007669"/>
    <property type="project" value="InterPro"/>
</dbReference>
<organism evidence="12 13">
    <name type="scientific">Oopsacas minuta</name>
    <dbReference type="NCBI Taxonomy" id="111878"/>
    <lineage>
        <taxon>Eukaryota</taxon>
        <taxon>Metazoa</taxon>
        <taxon>Porifera</taxon>
        <taxon>Hexactinellida</taxon>
        <taxon>Hexasterophora</taxon>
        <taxon>Lyssacinosida</taxon>
        <taxon>Leucopsacidae</taxon>
        <taxon>Oopsacas</taxon>
    </lineage>
</organism>
<dbReference type="SUPFAM" id="SSF54495">
    <property type="entry name" value="UBC-like"/>
    <property type="match status" value="1"/>
</dbReference>
<dbReference type="InterPro" id="IPR000608">
    <property type="entry name" value="UBC"/>
</dbReference>
<keyword evidence="7" id="KW-0829">Tyrosine-protein kinase</keyword>
<dbReference type="Pfam" id="PF00179">
    <property type="entry name" value="UQ_con"/>
    <property type="match status" value="1"/>
</dbReference>
<dbReference type="Pfam" id="PF22931">
    <property type="entry name" value="SAM_TNK"/>
    <property type="match status" value="1"/>
</dbReference>
<accession>A0AAV7KGJ5</accession>
<dbReference type="EMBL" id="JAKMXF010000044">
    <property type="protein sequence ID" value="KAI6660015.1"/>
    <property type="molecule type" value="Genomic_DNA"/>
</dbReference>
<dbReference type="AlphaFoldDB" id="A0AAV7KGJ5"/>
<keyword evidence="5" id="KW-0418">Kinase</keyword>
<dbReference type="CDD" id="cd17039">
    <property type="entry name" value="Ubl_ubiquitin_like"/>
    <property type="match status" value="1"/>
</dbReference>
<dbReference type="PANTHER" id="PTHR24068">
    <property type="entry name" value="UBIQUITIN-CONJUGATING ENZYME E2"/>
    <property type="match status" value="1"/>
</dbReference>
<dbReference type="CDD" id="cd00198">
    <property type="entry name" value="vWFA"/>
    <property type="match status" value="1"/>
</dbReference>
<feature type="region of interest" description="Disordered" evidence="8">
    <location>
        <begin position="607"/>
        <end position="631"/>
    </location>
</feature>
<dbReference type="InterPro" id="IPR013083">
    <property type="entry name" value="Znf_RING/FYVE/PHD"/>
</dbReference>
<dbReference type="SUPFAM" id="SSF57850">
    <property type="entry name" value="RING/U-box"/>
    <property type="match status" value="1"/>
</dbReference>
<evidence type="ECO:0000256" key="3">
    <source>
        <dbReference type="ARBA" id="ARBA00022679"/>
    </source>
</evidence>
<keyword evidence="4" id="KW-0547">Nucleotide-binding</keyword>
<dbReference type="Gene3D" id="1.10.150.50">
    <property type="entry name" value="Transcription Factor, Ets-1"/>
    <property type="match status" value="1"/>
</dbReference>
<dbReference type="InterPro" id="IPR003613">
    <property type="entry name" value="Ubox_domain"/>
</dbReference>
<dbReference type="Pfam" id="PF00240">
    <property type="entry name" value="ubiquitin"/>
    <property type="match status" value="1"/>
</dbReference>
<dbReference type="SMART" id="SM00213">
    <property type="entry name" value="UBQ"/>
    <property type="match status" value="1"/>
</dbReference>
<feature type="domain" description="UBC core" evidence="10">
    <location>
        <begin position="907"/>
        <end position="1053"/>
    </location>
</feature>
<dbReference type="GO" id="GO:0005524">
    <property type="term" value="F:ATP binding"/>
    <property type="evidence" value="ECO:0007669"/>
    <property type="project" value="UniProtKB-KW"/>
</dbReference>
<evidence type="ECO:0000256" key="4">
    <source>
        <dbReference type="ARBA" id="ARBA00022741"/>
    </source>
</evidence>
<dbReference type="SUPFAM" id="SSF54236">
    <property type="entry name" value="Ubiquitin-like"/>
    <property type="match status" value="1"/>
</dbReference>
<name>A0AAV7KGJ5_9METZ</name>
<dbReference type="Gene3D" id="3.40.50.410">
    <property type="entry name" value="von Willebrand factor, type A domain"/>
    <property type="match status" value="1"/>
</dbReference>
<dbReference type="Gene3D" id="3.10.110.10">
    <property type="entry name" value="Ubiquitin Conjugating Enzyme"/>
    <property type="match status" value="1"/>
</dbReference>
<dbReference type="Proteomes" id="UP001165289">
    <property type="component" value="Unassembled WGS sequence"/>
</dbReference>
<keyword evidence="13" id="KW-1185">Reference proteome</keyword>
<dbReference type="InterPro" id="IPR000626">
    <property type="entry name" value="Ubiquitin-like_dom"/>
</dbReference>
<dbReference type="PROSITE" id="PS50053">
    <property type="entry name" value="UBIQUITIN_2"/>
    <property type="match status" value="1"/>
</dbReference>
<evidence type="ECO:0000313" key="12">
    <source>
        <dbReference type="EMBL" id="KAI6660015.1"/>
    </source>
</evidence>
<dbReference type="Pfam" id="PF04564">
    <property type="entry name" value="U-box"/>
    <property type="match status" value="1"/>
</dbReference>
<dbReference type="PROSITE" id="PS50127">
    <property type="entry name" value="UBC_2"/>
    <property type="match status" value="1"/>
</dbReference>
<keyword evidence="3" id="KW-0808">Transferase</keyword>
<dbReference type="SMART" id="SM00504">
    <property type="entry name" value="Ubox"/>
    <property type="match status" value="1"/>
</dbReference>
<proteinExistence type="predicted"/>
<dbReference type="GO" id="GO:0004715">
    <property type="term" value="F:non-membrane spanning protein tyrosine kinase activity"/>
    <property type="evidence" value="ECO:0007669"/>
    <property type="project" value="UniProtKB-EC"/>
</dbReference>
<evidence type="ECO:0000256" key="5">
    <source>
        <dbReference type="ARBA" id="ARBA00022777"/>
    </source>
</evidence>
<comment type="caution">
    <text evidence="12">The sequence shown here is derived from an EMBL/GenBank/DDBJ whole genome shotgun (WGS) entry which is preliminary data.</text>
</comment>
<gene>
    <name evidence="12" type="ORF">LOD99_14356</name>
</gene>
<feature type="domain" description="Ubiquitin-like" evidence="9">
    <location>
        <begin position="252"/>
        <end position="302"/>
    </location>
</feature>
<feature type="domain" description="VWFA" evidence="11">
    <location>
        <begin position="656"/>
        <end position="844"/>
    </location>
</feature>
<dbReference type="SUPFAM" id="SSF53300">
    <property type="entry name" value="vWA-like"/>
    <property type="match status" value="1"/>
</dbReference>
<dbReference type="InterPro" id="IPR002035">
    <property type="entry name" value="VWF_A"/>
</dbReference>
<dbReference type="PROSITE" id="PS50234">
    <property type="entry name" value="VWFA"/>
    <property type="match status" value="1"/>
</dbReference>
<dbReference type="Gene3D" id="3.30.40.10">
    <property type="entry name" value="Zinc/RING finger domain, C3HC4 (zinc finger)"/>
    <property type="match status" value="2"/>
</dbReference>
<sequence>MSFDKVVEFLTELRLQTFADKFGDLGVTILADLKYVQEEDLDAMGMKKIHKNKFLQNISKITDFVVEKPSVPVVPSAPPIIPVIVPSAPVLSSPIPNAPVPVPISAPVPSAPPPSGATPIAEAISIVSGSNFLNYHIYRSLQPERRDITGLDFEHTTYGQLKQLISDQEKLGTSVTVELFAPEGYPLAPDTHNYDKSLKEWHFSDGDLILAIPCRASMVKIQTLPELHPDTGDTQIFVKYNRTYVINVDMATDTGNTVRQKLYSKLQIPTPSIKLSYAGKPIKPDNTLLQDYGVCKNSTLHMWFYGVTWVNSWAQNFSSRLCLPLIDQSEEGLSLFNSVLYVVSMHFVSETTARINKVLGHIRRITKCPPLVCALDRLFRKRTLSFPQKVAIQESLYQLFRALLPQDTDKPITNLHVFEKSSECWAFLMTESLDSDRYSEEYAQTDLTCCITKQRLKVPICLPGSQLIYEREQIEECIKNKDTIPGVDVNTITLGQITESKKCLRLLMSVTEETEAMVWSKGGKSLYELPNIHKPQFNCTPVELKDKMKQISCLEVIPPLKIKSISSTYRLTTNSEGNVIVYLERNPCGTPGSDWIFYDPAQGNECDKNPDELANKAGTSSTGTSSLPSSGYTPAAEPIVIVAAPPEVITRPPEEAIIVLLDVSWSMDEEYEHGMTRLQAVKQLFHAFANRSMAYNLHNVIGLTLFATDIKVHSRVTELFERFKQKVDIVMAEGRTKLYDAIIEGIRQLTEFMEKYKECRKRIICLTDGEDCLSKKTPLHTARLALENQVIVDSILIGSGNRKMKAISMASGGCCFLPPSLTEALKLFEMEEVLTLANRQIKPLCQLDLLTESLLRRIENPTLYKYNEKPPRLIPQELDAPVVSVRTKLQRAANGPVLTPGGGGEERRVRRILKELSIMQREKHPNLELYPNENDVGFWRMLLTGPEFTPYQSAVFLLYVRFPLNYPEGPPEIRFITPIYHCNINSSGRICHSVFGRNYTSDMEFRALMDCVFGLLCEPEPGDPLDSNMAEEYFSRRQEYNQMAENWCVHHCKKQLEVWRAEFVSEEEAAHSIIPASIVCPLCAEIFLDPVQTPYGNTYERQAIEDHIDAEGNDPLAYKPLTKDQLSPNLDKKREVSQYNQECNITGWWDAAH</sequence>
<evidence type="ECO:0000256" key="7">
    <source>
        <dbReference type="ARBA" id="ARBA00023137"/>
    </source>
</evidence>
<dbReference type="SMART" id="SM00327">
    <property type="entry name" value="VWA"/>
    <property type="match status" value="1"/>
</dbReference>
<evidence type="ECO:0000256" key="1">
    <source>
        <dbReference type="ARBA" id="ARBA00011903"/>
    </source>
</evidence>
<dbReference type="GO" id="GO:0004842">
    <property type="term" value="F:ubiquitin-protein transferase activity"/>
    <property type="evidence" value="ECO:0007669"/>
    <property type="project" value="InterPro"/>
</dbReference>
<dbReference type="Gene3D" id="3.10.20.90">
    <property type="entry name" value="Phosphatidylinositol 3-kinase Catalytic Subunit, Chain A, domain 1"/>
    <property type="match status" value="1"/>
</dbReference>
<dbReference type="InterPro" id="IPR013761">
    <property type="entry name" value="SAM/pointed_sf"/>
</dbReference>
<dbReference type="InterPro" id="IPR036465">
    <property type="entry name" value="vWFA_dom_sf"/>
</dbReference>
<dbReference type="SMART" id="SM00212">
    <property type="entry name" value="UBCc"/>
    <property type="match status" value="1"/>
</dbReference>
<evidence type="ECO:0000259" key="11">
    <source>
        <dbReference type="PROSITE" id="PS50234"/>
    </source>
</evidence>
<keyword evidence="6" id="KW-0067">ATP-binding</keyword>
<reference evidence="12 13" key="1">
    <citation type="journal article" date="2023" name="BMC Biol.">
        <title>The compact genome of the sponge Oopsacas minuta (Hexactinellida) is lacking key metazoan core genes.</title>
        <authorList>
            <person name="Santini S."/>
            <person name="Schenkelaars Q."/>
            <person name="Jourda C."/>
            <person name="Duchesne M."/>
            <person name="Belahbib H."/>
            <person name="Rocher C."/>
            <person name="Selva M."/>
            <person name="Riesgo A."/>
            <person name="Vervoort M."/>
            <person name="Leys S.P."/>
            <person name="Kodjabachian L."/>
            <person name="Le Bivic A."/>
            <person name="Borchiellini C."/>
            <person name="Claverie J.M."/>
            <person name="Renard E."/>
        </authorList>
    </citation>
    <scope>NUCLEOTIDE SEQUENCE [LARGE SCALE GENOMIC DNA]</scope>
    <source>
        <strain evidence="12">SPO-2</strain>
    </source>
</reference>
<evidence type="ECO:0000313" key="13">
    <source>
        <dbReference type="Proteomes" id="UP001165289"/>
    </source>
</evidence>
<dbReference type="EC" id="2.7.10.2" evidence="1"/>
<dbReference type="InterPro" id="IPR016135">
    <property type="entry name" value="UBQ-conjugating_enzyme/RWD"/>
</dbReference>
<evidence type="ECO:0000256" key="2">
    <source>
        <dbReference type="ARBA" id="ARBA00022443"/>
    </source>
</evidence>
<evidence type="ECO:0000256" key="8">
    <source>
        <dbReference type="SAM" id="MobiDB-lite"/>
    </source>
</evidence>
<evidence type="ECO:0000256" key="6">
    <source>
        <dbReference type="ARBA" id="ARBA00022840"/>
    </source>
</evidence>
<protein>
    <recommendedName>
        <fullName evidence="1">non-specific protein-tyrosine kinase</fullName>
        <ecNumber evidence="1">2.7.10.2</ecNumber>
    </recommendedName>
</protein>
<dbReference type="InterPro" id="IPR029071">
    <property type="entry name" value="Ubiquitin-like_domsf"/>
</dbReference>
<evidence type="ECO:0000259" key="9">
    <source>
        <dbReference type="PROSITE" id="PS50053"/>
    </source>
</evidence>
<dbReference type="Pfam" id="PF13519">
    <property type="entry name" value="VWA_2"/>
    <property type="match status" value="1"/>
</dbReference>
<dbReference type="InterPro" id="IPR055175">
    <property type="entry name" value="ACK/TNK-like_SAM"/>
</dbReference>
<feature type="compositionally biased region" description="Low complexity" evidence="8">
    <location>
        <begin position="618"/>
        <end position="631"/>
    </location>
</feature>
<dbReference type="SUPFAM" id="SSF47769">
    <property type="entry name" value="SAM/Pointed domain"/>
    <property type="match status" value="1"/>
</dbReference>
<evidence type="ECO:0000259" key="10">
    <source>
        <dbReference type="PROSITE" id="PS50127"/>
    </source>
</evidence>